<name>A0A428PWW5_9HYPO</name>
<organism evidence="1 2">
    <name type="scientific">Fusarium duplospermum</name>
    <dbReference type="NCBI Taxonomy" id="1325734"/>
    <lineage>
        <taxon>Eukaryota</taxon>
        <taxon>Fungi</taxon>
        <taxon>Dikarya</taxon>
        <taxon>Ascomycota</taxon>
        <taxon>Pezizomycotina</taxon>
        <taxon>Sordariomycetes</taxon>
        <taxon>Hypocreomycetidae</taxon>
        <taxon>Hypocreales</taxon>
        <taxon>Nectriaceae</taxon>
        <taxon>Fusarium</taxon>
        <taxon>Fusarium solani species complex</taxon>
    </lineage>
</organism>
<sequence length="272" mass="29708">MPPALDVFCSGYLTLKSSTIGRLVIDVRNPGDDFCPATDDALPEHEVEPRHFDTVRAARSTAANAGLGAKLTQLFTADLSLEGSNSDELDTRKVTRYHLLQHQSYFRKLCAGKATREWMETAIQDSPLFLVVGLITVQDAEAQAERQRQGQAAVSGEVPVGEAAGIPDPEGVTNVGMNLHGGGSSGQSISFIAPGERVIGVRYRKLKFRMLKKKSVDTASLENNSNRWEMFTGGDRASEEDIIEADFEDELEEDGLECDADDEMVIDEVDDV</sequence>
<comment type="caution">
    <text evidence="1">The sequence shown here is derived from an EMBL/GenBank/DDBJ whole genome shotgun (WGS) entry which is preliminary data.</text>
</comment>
<proteinExistence type="predicted"/>
<protein>
    <submittedName>
        <fullName evidence="1">Uncharacterized protein</fullName>
    </submittedName>
</protein>
<evidence type="ECO:0000313" key="1">
    <source>
        <dbReference type="EMBL" id="RSL57488.1"/>
    </source>
</evidence>
<dbReference type="Proteomes" id="UP000288168">
    <property type="component" value="Unassembled WGS sequence"/>
</dbReference>
<dbReference type="EMBL" id="NKCI01000081">
    <property type="protein sequence ID" value="RSL57488.1"/>
    <property type="molecule type" value="Genomic_DNA"/>
</dbReference>
<reference evidence="1 2" key="1">
    <citation type="submission" date="2017-06" db="EMBL/GenBank/DDBJ databases">
        <title>Comparative genomic analysis of Ambrosia Fusariam Clade fungi.</title>
        <authorList>
            <person name="Stajich J.E."/>
            <person name="Carrillo J."/>
            <person name="Kijimoto T."/>
            <person name="Eskalen A."/>
            <person name="O'Donnell K."/>
            <person name="Kasson M."/>
        </authorList>
    </citation>
    <scope>NUCLEOTIDE SEQUENCE [LARGE SCALE GENOMIC DNA]</scope>
    <source>
        <strain evidence="1 2">NRRL62584</strain>
    </source>
</reference>
<evidence type="ECO:0000313" key="2">
    <source>
        <dbReference type="Proteomes" id="UP000288168"/>
    </source>
</evidence>
<dbReference type="AlphaFoldDB" id="A0A428PWW5"/>
<dbReference type="OrthoDB" id="5410365at2759"/>
<gene>
    <name evidence="1" type="ORF">CEP54_008278</name>
</gene>
<keyword evidence="2" id="KW-1185">Reference proteome</keyword>
<accession>A0A428PWW5</accession>